<dbReference type="Ensembl" id="ENSACIT00000016650.1">
    <property type="protein sequence ID" value="ENSACIP00000016218.1"/>
    <property type="gene ID" value="ENSACIG00000012623.1"/>
</dbReference>
<dbReference type="Gene3D" id="2.30.30.140">
    <property type="match status" value="1"/>
</dbReference>
<dbReference type="SUPFAM" id="SSF63748">
    <property type="entry name" value="Tudor/PWWP/MBT"/>
    <property type="match status" value="1"/>
</dbReference>
<dbReference type="PANTHER" id="PTHR22948">
    <property type="entry name" value="TUDOR DOMAIN CONTAINING PROTEIN"/>
    <property type="match status" value="1"/>
</dbReference>
<name>A0A3Q0S2T2_AMPCI</name>
<dbReference type="InterPro" id="IPR050621">
    <property type="entry name" value="Tudor_domain_containing"/>
</dbReference>
<reference evidence="2" key="2">
    <citation type="submission" date="2025-09" db="UniProtKB">
        <authorList>
            <consortium name="Ensembl"/>
        </authorList>
    </citation>
    <scope>IDENTIFICATION</scope>
</reference>
<protein>
    <recommendedName>
        <fullName evidence="1">Tudor domain-containing protein</fullName>
    </recommendedName>
</protein>
<dbReference type="InterPro" id="IPR002999">
    <property type="entry name" value="Tudor"/>
</dbReference>
<dbReference type="Proteomes" id="UP000261340">
    <property type="component" value="Unplaced"/>
</dbReference>
<proteinExistence type="predicted"/>
<dbReference type="STRING" id="61819.ENSACIP00000016218"/>
<evidence type="ECO:0000313" key="3">
    <source>
        <dbReference type="Proteomes" id="UP000261340"/>
    </source>
</evidence>
<reference evidence="2" key="1">
    <citation type="submission" date="2025-08" db="UniProtKB">
        <authorList>
            <consortium name="Ensembl"/>
        </authorList>
    </citation>
    <scope>IDENTIFICATION</scope>
</reference>
<dbReference type="FunFam" id="2.30.30.140:FF:000018">
    <property type="entry name" value="Serine/threonine-protein kinase 31"/>
    <property type="match status" value="1"/>
</dbReference>
<dbReference type="GeneTree" id="ENSGT00940000159049"/>
<accession>A0A3Q0S2T2</accession>
<dbReference type="AlphaFoldDB" id="A0A3Q0S2T2"/>
<dbReference type="PANTHER" id="PTHR22948:SF76">
    <property type="entry name" value="FI20010P1-RELATED"/>
    <property type="match status" value="1"/>
</dbReference>
<dbReference type="OMA" id="VDYGNEC"/>
<dbReference type="PROSITE" id="PS50304">
    <property type="entry name" value="TUDOR"/>
    <property type="match status" value="1"/>
</dbReference>
<dbReference type="SMART" id="SM00333">
    <property type="entry name" value="TUDOR"/>
    <property type="match status" value="1"/>
</dbReference>
<dbReference type="Pfam" id="PF00567">
    <property type="entry name" value="TUDOR"/>
    <property type="match status" value="1"/>
</dbReference>
<evidence type="ECO:0000313" key="2">
    <source>
        <dbReference type="Ensembl" id="ENSACIP00000016218.1"/>
    </source>
</evidence>
<sequence>MRVDQSERLGLKLEVYITVINDNQTFWCQSARSEELEKINLSLSEVGNLADHNRIDPDALCPGSLCITLFSDDQLWYRAEVIDKIEGELSVFFVDYGNKSQVSIADVREMPPFLLEIPPQAFLCELEGFDAS</sequence>
<feature type="domain" description="Tudor" evidence="1">
    <location>
        <begin position="59"/>
        <end position="117"/>
    </location>
</feature>
<evidence type="ECO:0000259" key="1">
    <source>
        <dbReference type="PROSITE" id="PS50304"/>
    </source>
</evidence>
<keyword evidence="3" id="KW-1185">Reference proteome</keyword>
<organism evidence="2 3">
    <name type="scientific">Amphilophus citrinellus</name>
    <name type="common">Midas cichlid</name>
    <name type="synonym">Cichlasoma citrinellum</name>
    <dbReference type="NCBI Taxonomy" id="61819"/>
    <lineage>
        <taxon>Eukaryota</taxon>
        <taxon>Metazoa</taxon>
        <taxon>Chordata</taxon>
        <taxon>Craniata</taxon>
        <taxon>Vertebrata</taxon>
        <taxon>Euteleostomi</taxon>
        <taxon>Actinopterygii</taxon>
        <taxon>Neopterygii</taxon>
        <taxon>Teleostei</taxon>
        <taxon>Neoteleostei</taxon>
        <taxon>Acanthomorphata</taxon>
        <taxon>Ovalentaria</taxon>
        <taxon>Cichlomorphae</taxon>
        <taxon>Cichliformes</taxon>
        <taxon>Cichlidae</taxon>
        <taxon>New World cichlids</taxon>
        <taxon>Cichlasomatinae</taxon>
        <taxon>Heroini</taxon>
        <taxon>Amphilophus</taxon>
    </lineage>
</organism>